<reference evidence="3" key="1">
    <citation type="journal article" date="2017" name="Genome Announc.">
        <title>Draft Genome Sequence of Terrimicrobium sacchariphilum NM-5T, a Facultative Anaerobic Soil Bacterium of the Class Spartobacteria.</title>
        <authorList>
            <person name="Qiu Y.L."/>
            <person name="Tourlousse D.M."/>
            <person name="Matsuura N."/>
            <person name="Ohashi A."/>
            <person name="Sekiguchi Y."/>
        </authorList>
    </citation>
    <scope>NUCLEOTIDE SEQUENCE [LARGE SCALE GENOMIC DNA]</scope>
    <source>
        <strain evidence="3">NM-5</strain>
    </source>
</reference>
<evidence type="ECO:0000313" key="2">
    <source>
        <dbReference type="EMBL" id="GAT34127.1"/>
    </source>
</evidence>
<feature type="transmembrane region" description="Helical" evidence="1">
    <location>
        <begin position="99"/>
        <end position="121"/>
    </location>
</feature>
<feature type="transmembrane region" description="Helical" evidence="1">
    <location>
        <begin position="179"/>
        <end position="212"/>
    </location>
</feature>
<feature type="transmembrane region" description="Helical" evidence="1">
    <location>
        <begin position="343"/>
        <end position="370"/>
    </location>
</feature>
<keyword evidence="1" id="KW-0472">Membrane</keyword>
<organism evidence="2 3">
    <name type="scientific">Terrimicrobium sacchariphilum</name>
    <dbReference type="NCBI Taxonomy" id="690879"/>
    <lineage>
        <taxon>Bacteria</taxon>
        <taxon>Pseudomonadati</taxon>
        <taxon>Verrucomicrobiota</taxon>
        <taxon>Terrimicrobiia</taxon>
        <taxon>Terrimicrobiales</taxon>
        <taxon>Terrimicrobiaceae</taxon>
        <taxon>Terrimicrobium</taxon>
    </lineage>
</organism>
<feature type="transmembrane region" description="Helical" evidence="1">
    <location>
        <begin position="312"/>
        <end position="331"/>
    </location>
</feature>
<feature type="transmembrane region" description="Helical" evidence="1">
    <location>
        <begin position="233"/>
        <end position="253"/>
    </location>
</feature>
<keyword evidence="3" id="KW-1185">Reference proteome</keyword>
<feature type="transmembrane region" description="Helical" evidence="1">
    <location>
        <begin position="273"/>
        <end position="291"/>
    </location>
</feature>
<evidence type="ECO:0000256" key="1">
    <source>
        <dbReference type="SAM" id="Phobius"/>
    </source>
</evidence>
<dbReference type="AlphaFoldDB" id="A0A146GBI0"/>
<protein>
    <submittedName>
        <fullName evidence="2">Uncharacterized protein</fullName>
    </submittedName>
</protein>
<gene>
    <name evidence="2" type="ORF">TSACC_22551</name>
</gene>
<accession>A0A146GBI0</accession>
<dbReference type="RefSeq" id="WP_075079790.1">
    <property type="nucleotide sequence ID" value="NZ_BDCO01000002.1"/>
</dbReference>
<dbReference type="InParanoid" id="A0A146GBI0"/>
<keyword evidence="1" id="KW-1133">Transmembrane helix</keyword>
<dbReference type="Proteomes" id="UP000076023">
    <property type="component" value="Unassembled WGS sequence"/>
</dbReference>
<sequence>MDSRVWLIGTPVVLLVLASGVPSLRRAYLDGWRCVLRHGGLWKIPAGFALAYGLFAGALEMWLTNLAGRDMQPVFQFNTAPPALSPLIASSLVPAAEQLAATLTSLVSVFPLSCIAALLLLVNYRGLARELFKMARARYGAGVWIILPIALICTLSALVKPVSFLALPFVSKVLDTPSILGLGATINLLSFIFEFLLGTTIQLCLLFTAYGWVRGLSLNDERLLPFAVRRLGYVLKWSLVIVAATLVIFHLPFLWDALHSGSMSWNPESWARLFLSAMTLLFGTVQIHLAFHNTTLKQAIIANFRFLRTNGFHYLGFLLTAFGFLLIAQFVPMFGLEICEGSLVGVALAIFAQTLAAGVGGWLLASWVCFFKQYSRGGKEITY</sequence>
<dbReference type="EMBL" id="BDCO01000002">
    <property type="protein sequence ID" value="GAT34127.1"/>
    <property type="molecule type" value="Genomic_DNA"/>
</dbReference>
<evidence type="ECO:0000313" key="3">
    <source>
        <dbReference type="Proteomes" id="UP000076023"/>
    </source>
</evidence>
<dbReference type="STRING" id="690879.TSACC_22551"/>
<keyword evidence="1" id="KW-0812">Transmembrane</keyword>
<name>A0A146GBI0_TERSA</name>
<feature type="transmembrane region" description="Helical" evidence="1">
    <location>
        <begin position="44"/>
        <end position="63"/>
    </location>
</feature>
<proteinExistence type="predicted"/>
<feature type="transmembrane region" description="Helical" evidence="1">
    <location>
        <begin position="141"/>
        <end position="159"/>
    </location>
</feature>
<comment type="caution">
    <text evidence="2">The sequence shown here is derived from an EMBL/GenBank/DDBJ whole genome shotgun (WGS) entry which is preliminary data.</text>
</comment>